<keyword evidence="3" id="KW-1185">Reference proteome</keyword>
<protein>
    <submittedName>
        <fullName evidence="2">Uncharacterized protein</fullName>
    </submittedName>
</protein>
<feature type="signal peptide" evidence="1">
    <location>
        <begin position="1"/>
        <end position="28"/>
    </location>
</feature>
<dbReference type="Proteomes" id="UP001139104">
    <property type="component" value="Unassembled WGS sequence"/>
</dbReference>
<dbReference type="RefSeq" id="WP_243065405.1">
    <property type="nucleotide sequence ID" value="NZ_JAIVFK010000011.1"/>
</dbReference>
<keyword evidence="1" id="KW-0732">Signal</keyword>
<reference evidence="2" key="1">
    <citation type="journal article" date="2022" name="ISME J.">
        <title>Identification of active gaseous-alkane degraders at natural gas seeps.</title>
        <authorList>
            <person name="Farhan Ul Haque M."/>
            <person name="Hernandez M."/>
            <person name="Crombie A.T."/>
            <person name="Murrell J.C."/>
        </authorList>
    </citation>
    <scope>NUCLEOTIDE SEQUENCE</scope>
    <source>
        <strain evidence="2">PC2</strain>
    </source>
</reference>
<accession>A0ABS9Z2B4</accession>
<dbReference type="PROSITE" id="PS51318">
    <property type="entry name" value="TAT"/>
    <property type="match status" value="1"/>
</dbReference>
<evidence type="ECO:0000256" key="1">
    <source>
        <dbReference type="SAM" id="SignalP"/>
    </source>
</evidence>
<dbReference type="InterPro" id="IPR006311">
    <property type="entry name" value="TAT_signal"/>
</dbReference>
<evidence type="ECO:0000313" key="3">
    <source>
        <dbReference type="Proteomes" id="UP001139104"/>
    </source>
</evidence>
<proteinExistence type="predicted"/>
<comment type="caution">
    <text evidence="2">The sequence shown here is derived from an EMBL/GenBank/DDBJ whole genome shotgun (WGS) entry which is preliminary data.</text>
</comment>
<dbReference type="EMBL" id="JAIVFP010000001">
    <property type="protein sequence ID" value="MCI4681332.1"/>
    <property type="molecule type" value="Genomic_DNA"/>
</dbReference>
<feature type="chain" id="PRO_5045523365" evidence="1">
    <location>
        <begin position="29"/>
        <end position="144"/>
    </location>
</feature>
<sequence length="144" mass="14365">MLNRRHMFKTAAAAIAAAFIASSAPALAGTGSVRLRFVSAGFIIGLGGGEGTLTFHGQRYPLRIGGVSLGTFGASGGTLVGRALHLHNPTDIVGTFSAVGAGVAIAGGAQVIRMRNSNGVVLELHGMQAGFAANIGVSGFSLGM</sequence>
<organism evidence="2 3">
    <name type="scientific">Candidatus Rhodoblastus alkanivorans</name>
    <dbReference type="NCBI Taxonomy" id="2954117"/>
    <lineage>
        <taxon>Bacteria</taxon>
        <taxon>Pseudomonadati</taxon>
        <taxon>Pseudomonadota</taxon>
        <taxon>Alphaproteobacteria</taxon>
        <taxon>Hyphomicrobiales</taxon>
        <taxon>Rhodoblastaceae</taxon>
        <taxon>Rhodoblastus</taxon>
    </lineage>
</organism>
<name>A0ABS9Z2B4_9HYPH</name>
<evidence type="ECO:0000313" key="2">
    <source>
        <dbReference type="EMBL" id="MCI4681332.1"/>
    </source>
</evidence>
<gene>
    <name evidence="2" type="ORF">K2U94_00865</name>
</gene>